<sequence>MLEQADHRDGCPSQTPSGTKSPFQSKAIAPIISRRRKASVNLTVTPRERVVKSDGNRRTLRQSP</sequence>
<feature type="compositionally biased region" description="Basic and acidic residues" evidence="1">
    <location>
        <begin position="1"/>
        <end position="10"/>
    </location>
</feature>
<gene>
    <name evidence="2" type="ORF">Y88_0821</name>
</gene>
<accession>F1Z9H8</accession>
<dbReference type="HOGENOM" id="CLU_2863350_0_0_5"/>
<evidence type="ECO:0000256" key="1">
    <source>
        <dbReference type="SAM" id="MobiDB-lite"/>
    </source>
</evidence>
<dbReference type="STRING" id="983920.Y88_0821"/>
<dbReference type="EMBL" id="AEWJ01000041">
    <property type="protein sequence ID" value="EGD58763.1"/>
    <property type="molecule type" value="Genomic_DNA"/>
</dbReference>
<feature type="compositionally biased region" description="Polar residues" evidence="1">
    <location>
        <begin position="12"/>
        <end position="24"/>
    </location>
</feature>
<evidence type="ECO:0000313" key="2">
    <source>
        <dbReference type="EMBL" id="EGD58763.1"/>
    </source>
</evidence>
<dbReference type="InParanoid" id="F1Z9H8"/>
<proteinExistence type="predicted"/>
<protein>
    <submittedName>
        <fullName evidence="2">Uncharacterized protein</fullName>
    </submittedName>
</protein>
<feature type="compositionally biased region" description="Basic and acidic residues" evidence="1">
    <location>
        <begin position="46"/>
        <end position="57"/>
    </location>
</feature>
<dbReference type="Proteomes" id="UP000004728">
    <property type="component" value="Unassembled WGS sequence"/>
</dbReference>
<feature type="region of interest" description="Disordered" evidence="1">
    <location>
        <begin position="1"/>
        <end position="64"/>
    </location>
</feature>
<reference evidence="2 3" key="1">
    <citation type="journal article" date="2012" name="J. Bacteriol.">
        <title>Draft Genome Sequence of Novosphingobium nitrogenifigens Y88T.</title>
        <authorList>
            <person name="Strabala T.J."/>
            <person name="Macdonald L."/>
            <person name="Liu V."/>
            <person name="Smit A.M."/>
        </authorList>
    </citation>
    <scope>NUCLEOTIDE SEQUENCE [LARGE SCALE GENOMIC DNA]</scope>
    <source>
        <strain evidence="2 3">DSM 19370</strain>
    </source>
</reference>
<dbReference type="AlphaFoldDB" id="F1Z9H8"/>
<organism evidence="2 3">
    <name type="scientific">Novosphingobium nitrogenifigens DSM 19370</name>
    <dbReference type="NCBI Taxonomy" id="983920"/>
    <lineage>
        <taxon>Bacteria</taxon>
        <taxon>Pseudomonadati</taxon>
        <taxon>Pseudomonadota</taxon>
        <taxon>Alphaproteobacteria</taxon>
        <taxon>Sphingomonadales</taxon>
        <taxon>Sphingomonadaceae</taxon>
        <taxon>Novosphingobium</taxon>
    </lineage>
</organism>
<evidence type="ECO:0000313" key="3">
    <source>
        <dbReference type="Proteomes" id="UP000004728"/>
    </source>
</evidence>
<name>F1Z9H8_9SPHN</name>
<comment type="caution">
    <text evidence="2">The sequence shown here is derived from an EMBL/GenBank/DDBJ whole genome shotgun (WGS) entry which is preliminary data.</text>
</comment>
<keyword evidence="3" id="KW-1185">Reference proteome</keyword>